<comment type="caution">
    <text evidence="1">The sequence shown here is derived from an EMBL/GenBank/DDBJ whole genome shotgun (WGS) entry which is preliminary data.</text>
</comment>
<gene>
    <name evidence="1" type="ORF">CKJ66_26295</name>
</gene>
<dbReference type="EMBL" id="NSFD01000055">
    <property type="protein sequence ID" value="PBA23776.1"/>
    <property type="molecule type" value="Genomic_DNA"/>
</dbReference>
<proteinExistence type="predicted"/>
<name>A0A2A2ZBC7_MYCAV</name>
<evidence type="ECO:0000313" key="1">
    <source>
        <dbReference type="EMBL" id="PBA23776.1"/>
    </source>
</evidence>
<organism evidence="1 2">
    <name type="scientific">Mycobacterium avium</name>
    <dbReference type="NCBI Taxonomy" id="1764"/>
    <lineage>
        <taxon>Bacteria</taxon>
        <taxon>Bacillati</taxon>
        <taxon>Actinomycetota</taxon>
        <taxon>Actinomycetes</taxon>
        <taxon>Mycobacteriales</taxon>
        <taxon>Mycobacteriaceae</taxon>
        <taxon>Mycobacterium</taxon>
        <taxon>Mycobacterium avium complex (MAC)</taxon>
    </lineage>
</organism>
<sequence length="245" mass="27503">MKRTRNRVRYWHGLGACPAPFAVRKIETAAMRGLPARPNAPLECREYVYASTSWDVAMAFSTLGGGQAVCEVDPGGLVAEVDPDFPNLGVRFRGPVKSMSVEVVSESALPTARQIVEVLSPDYVWPDGTAKYANDGHLLAPPFARAWGYADEDFRWLGPWYPIHFLLPSADGITVAINEKCRAHQMYPPDHPDLDGRRRVPLGSLDDAWRQPGLYPATADLLEKIRIRLERDDPTLEPIRRPWDW</sequence>
<protein>
    <submittedName>
        <fullName evidence="1">Uncharacterized protein</fullName>
    </submittedName>
</protein>
<dbReference type="AlphaFoldDB" id="A0A2A2ZBC7"/>
<evidence type="ECO:0000313" key="2">
    <source>
        <dbReference type="Proteomes" id="UP000217768"/>
    </source>
</evidence>
<dbReference type="Proteomes" id="UP000217768">
    <property type="component" value="Unassembled WGS sequence"/>
</dbReference>
<reference evidence="1 2" key="1">
    <citation type="submission" date="2017-08" db="EMBL/GenBank/DDBJ databases">
        <title>Phylogenetic analysis of Mycobacterium avium complex whole genomes.</title>
        <authorList>
            <person name="Caverly L.J."/>
            <person name="Spilker T."/>
            <person name="Lipuma J."/>
        </authorList>
    </citation>
    <scope>NUCLEOTIDE SEQUENCE [LARGE SCALE GENOMIC DNA]</scope>
    <source>
        <strain evidence="1 2">FLAC0165</strain>
    </source>
</reference>
<accession>A0A2A2ZBC7</accession>